<dbReference type="OrthoDB" id="7376058at2"/>
<keyword evidence="4 8" id="KW-0479">Metal-binding</keyword>
<dbReference type="InterPro" id="IPR002401">
    <property type="entry name" value="Cyt_P450_E_grp-I"/>
</dbReference>
<evidence type="ECO:0000256" key="3">
    <source>
        <dbReference type="ARBA" id="ARBA00022617"/>
    </source>
</evidence>
<keyword evidence="5 9" id="KW-0560">Oxidoreductase</keyword>
<dbReference type="EMBL" id="FZPH01000011">
    <property type="protein sequence ID" value="SNT59874.1"/>
    <property type="molecule type" value="Genomic_DNA"/>
</dbReference>
<evidence type="ECO:0000256" key="6">
    <source>
        <dbReference type="ARBA" id="ARBA00023004"/>
    </source>
</evidence>
<protein>
    <recommendedName>
        <fullName evidence="12">Cytochrome P450</fullName>
    </recommendedName>
</protein>
<proteinExistence type="inferred from homology"/>
<evidence type="ECO:0000256" key="9">
    <source>
        <dbReference type="RuleBase" id="RU000461"/>
    </source>
</evidence>
<comment type="similarity">
    <text evidence="2 9">Belongs to the cytochrome P450 family.</text>
</comment>
<evidence type="ECO:0000256" key="1">
    <source>
        <dbReference type="ARBA" id="ARBA00001971"/>
    </source>
</evidence>
<dbReference type="Pfam" id="PF00067">
    <property type="entry name" value="p450"/>
    <property type="match status" value="1"/>
</dbReference>
<accession>A0A239NZT6</accession>
<evidence type="ECO:0000256" key="4">
    <source>
        <dbReference type="ARBA" id="ARBA00022723"/>
    </source>
</evidence>
<feature type="binding site" description="axial binding residue" evidence="8">
    <location>
        <position position="370"/>
    </location>
    <ligand>
        <name>heme</name>
        <dbReference type="ChEBI" id="CHEBI:30413"/>
    </ligand>
    <ligandPart>
        <name>Fe</name>
        <dbReference type="ChEBI" id="CHEBI:18248"/>
    </ligandPart>
</feature>
<name>A0A239NZT6_9ACTN</name>
<dbReference type="GO" id="GO:0005506">
    <property type="term" value="F:iron ion binding"/>
    <property type="evidence" value="ECO:0007669"/>
    <property type="project" value="InterPro"/>
</dbReference>
<dbReference type="InterPro" id="IPR017972">
    <property type="entry name" value="Cyt_P450_CS"/>
</dbReference>
<reference evidence="10 11" key="1">
    <citation type="submission" date="2017-06" db="EMBL/GenBank/DDBJ databases">
        <authorList>
            <person name="Kim H.J."/>
            <person name="Triplett B.A."/>
        </authorList>
    </citation>
    <scope>NUCLEOTIDE SEQUENCE [LARGE SCALE GENOMIC DNA]</scope>
    <source>
        <strain evidence="10 11">CGMCC 4.5593</strain>
    </source>
</reference>
<dbReference type="GO" id="GO:0004497">
    <property type="term" value="F:monooxygenase activity"/>
    <property type="evidence" value="ECO:0007669"/>
    <property type="project" value="UniProtKB-KW"/>
</dbReference>
<dbReference type="PRINTS" id="PR00463">
    <property type="entry name" value="EP450I"/>
</dbReference>
<sequence length="439" mass="49127">MDPPVVRFPKVGQAAGMVLVRRRFLLSLRDRYGPTFVLEVPPFGKTLVISDPTRLKQLFTASPEIAGTPQPNLSRMLGSGSIFGLDGEPHRQRRKLLVPPFHGKRMQAYAGLIEEEFRKEADTWPLGREFATLTPFMRITLNVILRAVFGAGGAEFEELREKLPLFVTYGSRMAVVPFKERSIGPWNPWRKLREHRAAYDAIVQRLIDRARSEPGDDILSMMLQSRYEDGAPMSDAHVRDELLTLLAAGHETTATTLAWAVERLTRHPAALHALVDDLDQGGTDLLAATILEIQRSRPVVLNTARKVLADGLTIDGFNVPKGWTVLAGIDLVQNDPEAFPHPERFDPNRFVGVKPATYAWIPFGGGTRRCVGAAFANLEMTVVLRALLRDFELRTTYAPGERWHSRGVAYAPHQGGRVVLHRRDKRQEPAEGARMEVRA</sequence>
<evidence type="ECO:0000313" key="10">
    <source>
        <dbReference type="EMBL" id="SNT59874.1"/>
    </source>
</evidence>
<evidence type="ECO:0008006" key="12">
    <source>
        <dbReference type="Google" id="ProtNLM"/>
    </source>
</evidence>
<keyword evidence="6 8" id="KW-0408">Iron</keyword>
<evidence type="ECO:0000313" key="11">
    <source>
        <dbReference type="Proteomes" id="UP000198362"/>
    </source>
</evidence>
<dbReference type="PANTHER" id="PTHR24286:SF24">
    <property type="entry name" value="LANOSTEROL 14-ALPHA DEMETHYLASE"/>
    <property type="match status" value="1"/>
</dbReference>
<keyword evidence="7 9" id="KW-0503">Monooxygenase</keyword>
<evidence type="ECO:0000256" key="8">
    <source>
        <dbReference type="PIRSR" id="PIRSR602401-1"/>
    </source>
</evidence>
<dbReference type="CDD" id="cd11053">
    <property type="entry name" value="CYP110-like"/>
    <property type="match status" value="1"/>
</dbReference>
<organism evidence="10 11">
    <name type="scientific">Asanoa hainanensis</name>
    <dbReference type="NCBI Taxonomy" id="560556"/>
    <lineage>
        <taxon>Bacteria</taxon>
        <taxon>Bacillati</taxon>
        <taxon>Actinomycetota</taxon>
        <taxon>Actinomycetes</taxon>
        <taxon>Micromonosporales</taxon>
        <taxon>Micromonosporaceae</taxon>
        <taxon>Asanoa</taxon>
    </lineage>
</organism>
<dbReference type="PROSITE" id="PS00086">
    <property type="entry name" value="CYTOCHROME_P450"/>
    <property type="match status" value="1"/>
</dbReference>
<dbReference type="GO" id="GO:0020037">
    <property type="term" value="F:heme binding"/>
    <property type="evidence" value="ECO:0007669"/>
    <property type="project" value="InterPro"/>
</dbReference>
<evidence type="ECO:0000256" key="2">
    <source>
        <dbReference type="ARBA" id="ARBA00010617"/>
    </source>
</evidence>
<dbReference type="AlphaFoldDB" id="A0A239NZT6"/>
<dbReference type="PRINTS" id="PR00385">
    <property type="entry name" value="P450"/>
</dbReference>
<dbReference type="InterPro" id="IPR001128">
    <property type="entry name" value="Cyt_P450"/>
</dbReference>
<gene>
    <name evidence="10" type="ORF">SAMN05421812_111283</name>
</gene>
<dbReference type="PANTHER" id="PTHR24286">
    <property type="entry name" value="CYTOCHROME P450 26"/>
    <property type="match status" value="1"/>
</dbReference>
<dbReference type="Gene3D" id="1.10.630.10">
    <property type="entry name" value="Cytochrome P450"/>
    <property type="match status" value="1"/>
</dbReference>
<dbReference type="InterPro" id="IPR036396">
    <property type="entry name" value="Cyt_P450_sf"/>
</dbReference>
<evidence type="ECO:0000256" key="5">
    <source>
        <dbReference type="ARBA" id="ARBA00023002"/>
    </source>
</evidence>
<dbReference type="GO" id="GO:0016125">
    <property type="term" value="P:sterol metabolic process"/>
    <property type="evidence" value="ECO:0007669"/>
    <property type="project" value="TreeGrafter"/>
</dbReference>
<comment type="cofactor">
    <cofactor evidence="1 8">
        <name>heme</name>
        <dbReference type="ChEBI" id="CHEBI:30413"/>
    </cofactor>
</comment>
<dbReference type="SUPFAM" id="SSF48264">
    <property type="entry name" value="Cytochrome P450"/>
    <property type="match status" value="1"/>
</dbReference>
<dbReference type="Proteomes" id="UP000198362">
    <property type="component" value="Unassembled WGS sequence"/>
</dbReference>
<dbReference type="GO" id="GO:0016705">
    <property type="term" value="F:oxidoreductase activity, acting on paired donors, with incorporation or reduction of molecular oxygen"/>
    <property type="evidence" value="ECO:0007669"/>
    <property type="project" value="InterPro"/>
</dbReference>
<keyword evidence="11" id="KW-1185">Reference proteome</keyword>
<keyword evidence="3 8" id="KW-0349">Heme</keyword>
<evidence type="ECO:0000256" key="7">
    <source>
        <dbReference type="ARBA" id="ARBA00023033"/>
    </source>
</evidence>